<evidence type="ECO:0000313" key="8">
    <source>
        <dbReference type="Proteomes" id="UP000818029"/>
    </source>
</evidence>
<dbReference type="Pfam" id="PF14543">
    <property type="entry name" value="TAXi_N"/>
    <property type="match status" value="1"/>
</dbReference>
<dbReference type="PANTHER" id="PTHR47967">
    <property type="entry name" value="OS07G0603500 PROTEIN-RELATED"/>
    <property type="match status" value="1"/>
</dbReference>
<dbReference type="InterPro" id="IPR032861">
    <property type="entry name" value="TAXi_N"/>
</dbReference>
<dbReference type="InterPro" id="IPR033121">
    <property type="entry name" value="PEPTIDASE_A1"/>
</dbReference>
<proteinExistence type="inferred from homology"/>
<dbReference type="SUPFAM" id="SSF50630">
    <property type="entry name" value="Acid proteases"/>
    <property type="match status" value="1"/>
</dbReference>
<sequence length="468" mass="53066">MARIPVFTVAILLFFIASFQASSATSKPTGLSMKLIRRDLLFPGNLTTFQRIRRLVQLSVRAQNFNSFPSLNQSEDNVLVRLPIGRVPESYAYVVEFKIGSQLHPVKLLMDTGSSLIWTQCEPCIQCYPQKVPIYDSRTSTSYSKLPCTHELCQGENNRFRCYNNECVYNIQYGATSRRNSPRTKGVASFEAIQFPVDTVHTTVINDMIFGCSNDNPNIDFANGQVSGILGLSRGPDGLASQLAKRHIIENRFSYCLVPFHDVLRQPTILRFGDDIPLPVGNLQYTDFILYPGRNHYYVELLDISVGFQKMGFESIPGMFELRQDGSGGSLIDSGTVVSTIDENTVGRNAYKEVMAAFQAYYDKKKFRRKGGQVEEKFELCYYNKAGFRDFVTMTLHFEGGDYFIDGKYMHYFADEEEEGEGYFCVALFKSSKTILGAWQQQNVRIIYDMNGGGFQWITETCANDHFP</sequence>
<evidence type="ECO:0000259" key="7">
    <source>
        <dbReference type="PROSITE" id="PS51767"/>
    </source>
</evidence>
<feature type="chain" id="PRO_5010528225" evidence="6">
    <location>
        <begin position="25"/>
        <end position="468"/>
    </location>
</feature>
<dbReference type="InterPro" id="IPR021109">
    <property type="entry name" value="Peptidase_aspartic_dom_sf"/>
</dbReference>
<keyword evidence="3" id="KW-0064">Aspartyl protease</keyword>
<evidence type="ECO:0000256" key="3">
    <source>
        <dbReference type="ARBA" id="ARBA00022750"/>
    </source>
</evidence>
<evidence type="ECO:0000256" key="6">
    <source>
        <dbReference type="SAM" id="SignalP"/>
    </source>
</evidence>
<dbReference type="Proteomes" id="UP000818029">
    <property type="component" value="Chromosome A01"/>
</dbReference>
<dbReference type="OrthoDB" id="932569at2759"/>
<dbReference type="AlphaFoldDB" id="A0A1U8KMB2"/>
<name>A0A1U8KMB2_GOSHI</name>
<reference evidence="9" key="2">
    <citation type="submission" date="2025-08" db="UniProtKB">
        <authorList>
            <consortium name="RefSeq"/>
        </authorList>
    </citation>
    <scope>IDENTIFICATION</scope>
</reference>
<evidence type="ECO:0000256" key="5">
    <source>
        <dbReference type="ARBA" id="ARBA00023180"/>
    </source>
</evidence>
<dbReference type="Pfam" id="PF14541">
    <property type="entry name" value="TAXi_C"/>
    <property type="match status" value="1"/>
</dbReference>
<organism evidence="8 9">
    <name type="scientific">Gossypium hirsutum</name>
    <name type="common">Upland cotton</name>
    <name type="synonym">Gossypium mexicanum</name>
    <dbReference type="NCBI Taxonomy" id="3635"/>
    <lineage>
        <taxon>Eukaryota</taxon>
        <taxon>Viridiplantae</taxon>
        <taxon>Streptophyta</taxon>
        <taxon>Embryophyta</taxon>
        <taxon>Tracheophyta</taxon>
        <taxon>Spermatophyta</taxon>
        <taxon>Magnoliopsida</taxon>
        <taxon>eudicotyledons</taxon>
        <taxon>Gunneridae</taxon>
        <taxon>Pentapetalae</taxon>
        <taxon>rosids</taxon>
        <taxon>malvids</taxon>
        <taxon>Malvales</taxon>
        <taxon>Malvaceae</taxon>
        <taxon>Malvoideae</taxon>
        <taxon>Gossypium</taxon>
    </lineage>
</organism>
<dbReference type="GO" id="GO:0005576">
    <property type="term" value="C:extracellular region"/>
    <property type="evidence" value="ECO:0000318"/>
    <property type="project" value="GO_Central"/>
</dbReference>
<evidence type="ECO:0000256" key="2">
    <source>
        <dbReference type="ARBA" id="ARBA00022670"/>
    </source>
</evidence>
<dbReference type="PANTHER" id="PTHR47967:SF127">
    <property type="entry name" value="ASPARTIC PROTEINASE NEPENTHESIN-1-LIKE"/>
    <property type="match status" value="1"/>
</dbReference>
<keyword evidence="2" id="KW-0645">Protease</keyword>
<protein>
    <submittedName>
        <fullName evidence="9">Aspartic proteinase nepenthesin-1</fullName>
    </submittedName>
</protein>
<dbReference type="PaxDb" id="3635-A0A1U8KMB2"/>
<accession>A0A1U8KMB2</accession>
<dbReference type="GO" id="GO:0006508">
    <property type="term" value="P:proteolysis"/>
    <property type="evidence" value="ECO:0007669"/>
    <property type="project" value="UniProtKB-KW"/>
</dbReference>
<dbReference type="KEGG" id="ghi:107917285"/>
<dbReference type="OMA" id="YNNECVY"/>
<evidence type="ECO:0000313" key="9">
    <source>
        <dbReference type="RefSeq" id="XP_016702143.1"/>
    </source>
</evidence>
<keyword evidence="8" id="KW-1185">Reference proteome</keyword>
<dbReference type="GO" id="GO:0004190">
    <property type="term" value="F:aspartic-type endopeptidase activity"/>
    <property type="evidence" value="ECO:0000318"/>
    <property type="project" value="GO_Central"/>
</dbReference>
<dbReference type="PROSITE" id="PS51767">
    <property type="entry name" value="PEPTIDASE_A1"/>
    <property type="match status" value="1"/>
</dbReference>
<evidence type="ECO:0000256" key="4">
    <source>
        <dbReference type="ARBA" id="ARBA00022801"/>
    </source>
</evidence>
<reference evidence="8" key="1">
    <citation type="journal article" date="2020" name="Nat. Genet.">
        <title>Genomic diversifications of five Gossypium allopolyploid species and their impact on cotton improvement.</title>
        <authorList>
            <person name="Chen Z.J."/>
            <person name="Sreedasyam A."/>
            <person name="Ando A."/>
            <person name="Song Q."/>
            <person name="De Santiago L.M."/>
            <person name="Hulse-Kemp A.M."/>
            <person name="Ding M."/>
            <person name="Ye W."/>
            <person name="Kirkbride R.C."/>
            <person name="Jenkins J."/>
            <person name="Plott C."/>
            <person name="Lovell J."/>
            <person name="Lin Y.M."/>
            <person name="Vaughn R."/>
            <person name="Liu B."/>
            <person name="Simpson S."/>
            <person name="Scheffler B.E."/>
            <person name="Wen L."/>
            <person name="Saski C.A."/>
            <person name="Grover C.E."/>
            <person name="Hu G."/>
            <person name="Conover J.L."/>
            <person name="Carlson J.W."/>
            <person name="Shu S."/>
            <person name="Boston L.B."/>
            <person name="Williams M."/>
            <person name="Peterson D.G."/>
            <person name="McGee K."/>
            <person name="Jones D.C."/>
            <person name="Wendel J.F."/>
            <person name="Stelly D.M."/>
            <person name="Grimwood J."/>
            <person name="Schmutz J."/>
        </authorList>
    </citation>
    <scope>NUCLEOTIDE SEQUENCE [LARGE SCALE GENOMIC DNA]</scope>
    <source>
        <strain evidence="8">cv. TM-1</strain>
    </source>
</reference>
<dbReference type="GeneID" id="107917285"/>
<keyword evidence="6" id="KW-0732">Signal</keyword>
<feature type="signal peptide" evidence="6">
    <location>
        <begin position="1"/>
        <end position="24"/>
    </location>
</feature>
<dbReference type="Gene3D" id="2.40.70.10">
    <property type="entry name" value="Acid Proteases"/>
    <property type="match status" value="2"/>
</dbReference>
<dbReference type="CDD" id="cd05476">
    <property type="entry name" value="pepsin_A_like_plant"/>
    <property type="match status" value="1"/>
</dbReference>
<dbReference type="STRING" id="3635.A0A1U8KMB2"/>
<dbReference type="SMR" id="A0A1U8KMB2"/>
<keyword evidence="5" id="KW-0325">Glycoprotein</keyword>
<gene>
    <name evidence="9" type="primary">LOC107917285</name>
</gene>
<comment type="similarity">
    <text evidence="1">Belongs to the peptidase A1 family.</text>
</comment>
<dbReference type="InterPro" id="IPR032799">
    <property type="entry name" value="TAXi_C"/>
</dbReference>
<feature type="domain" description="Peptidase A1" evidence="7">
    <location>
        <begin position="93"/>
        <end position="458"/>
    </location>
</feature>
<evidence type="ECO:0000256" key="1">
    <source>
        <dbReference type="ARBA" id="ARBA00007447"/>
    </source>
</evidence>
<dbReference type="InterPro" id="IPR051708">
    <property type="entry name" value="Plant_Aspart_Prot_A1"/>
</dbReference>
<dbReference type="InterPro" id="IPR034161">
    <property type="entry name" value="Pepsin-like_plant"/>
</dbReference>
<dbReference type="RefSeq" id="XP_016702143.1">
    <property type="nucleotide sequence ID" value="XM_016846654.1"/>
</dbReference>
<keyword evidence="4" id="KW-0378">Hydrolase</keyword>